<name>A0AAV9NCS9_9EURO</name>
<dbReference type="AlphaFoldDB" id="A0AAV9NCS9"/>
<sequence length="399" mass="43578">MSREQLFRPLKLGNVELNHRIVMAPLTRFRADDEHVPISDVRDYYAQRASTPGTLIIAEATLVSPRASGIANVPGIWSPEHINAWKTVTKAVHAKKCFIFLQLWALGKRSDPELLKHAEGGPYPLVSASAVPLPNQAPLPNAQLGEATLSPIPHALSVDEIQLFIDDYASAAKNAIAAGFDGVEIHGANGYLVDQFLQEASNCRTDRYGGGIENRSRFGLEVTKAIIAAVGNDSKKVAMRLSPWSEFTGGATDAVDPIPQFSYIISELKKLDLAYLHLVESRYAGDAATAAYDALTRRNDPFIEIWGSQAPIILAGGFTPATAKIVTEELHRDRDLCVAFGRYYISTPDLPYRICQGISPNPYDRATFYTKMSSVGYTDYSYSPQYLAAAPEKTVASSA</sequence>
<evidence type="ECO:0000313" key="3">
    <source>
        <dbReference type="Proteomes" id="UP001358417"/>
    </source>
</evidence>
<dbReference type="RefSeq" id="XP_064706486.1">
    <property type="nucleotide sequence ID" value="XM_064845632.1"/>
</dbReference>
<accession>A0AAV9NCS9</accession>
<proteinExistence type="predicted"/>
<dbReference type="InterPro" id="IPR045247">
    <property type="entry name" value="Oye-like"/>
</dbReference>
<comment type="caution">
    <text evidence="2">The sequence shown here is derived from an EMBL/GenBank/DDBJ whole genome shotgun (WGS) entry which is preliminary data.</text>
</comment>
<dbReference type="Pfam" id="PF00724">
    <property type="entry name" value="Oxidored_FMN"/>
    <property type="match status" value="1"/>
</dbReference>
<dbReference type="GO" id="GO:0003959">
    <property type="term" value="F:NADPH dehydrogenase activity"/>
    <property type="evidence" value="ECO:0007669"/>
    <property type="project" value="TreeGrafter"/>
</dbReference>
<dbReference type="CDD" id="cd02933">
    <property type="entry name" value="OYE_like_FMN"/>
    <property type="match status" value="1"/>
</dbReference>
<organism evidence="2 3">
    <name type="scientific">Exophiala bonariae</name>
    <dbReference type="NCBI Taxonomy" id="1690606"/>
    <lineage>
        <taxon>Eukaryota</taxon>
        <taxon>Fungi</taxon>
        <taxon>Dikarya</taxon>
        <taxon>Ascomycota</taxon>
        <taxon>Pezizomycotina</taxon>
        <taxon>Eurotiomycetes</taxon>
        <taxon>Chaetothyriomycetidae</taxon>
        <taxon>Chaetothyriales</taxon>
        <taxon>Herpotrichiellaceae</taxon>
        <taxon>Exophiala</taxon>
    </lineage>
</organism>
<protein>
    <recommendedName>
        <fullName evidence="1">NADH:flavin oxidoreductase/NADH oxidase N-terminal domain-containing protein</fullName>
    </recommendedName>
</protein>
<dbReference type="PANTHER" id="PTHR22893:SF91">
    <property type="entry name" value="NADPH DEHYDROGENASE 2-RELATED"/>
    <property type="match status" value="1"/>
</dbReference>
<dbReference type="Gene3D" id="3.20.20.70">
    <property type="entry name" value="Aldolase class I"/>
    <property type="match status" value="1"/>
</dbReference>
<dbReference type="EMBL" id="JAVRRD010000012">
    <property type="protein sequence ID" value="KAK5053044.1"/>
    <property type="molecule type" value="Genomic_DNA"/>
</dbReference>
<evidence type="ECO:0000259" key="1">
    <source>
        <dbReference type="Pfam" id="PF00724"/>
    </source>
</evidence>
<reference evidence="2 3" key="1">
    <citation type="submission" date="2023-08" db="EMBL/GenBank/DDBJ databases">
        <title>Black Yeasts Isolated from many extreme environments.</title>
        <authorList>
            <person name="Coleine C."/>
            <person name="Stajich J.E."/>
            <person name="Selbmann L."/>
        </authorList>
    </citation>
    <scope>NUCLEOTIDE SEQUENCE [LARGE SCALE GENOMIC DNA]</scope>
    <source>
        <strain evidence="2 3">CCFEE 5792</strain>
    </source>
</reference>
<dbReference type="GO" id="GO:0010181">
    <property type="term" value="F:FMN binding"/>
    <property type="evidence" value="ECO:0007669"/>
    <property type="project" value="InterPro"/>
</dbReference>
<feature type="domain" description="NADH:flavin oxidoreductase/NADH oxidase N-terminal" evidence="1">
    <location>
        <begin position="5"/>
        <end position="359"/>
    </location>
</feature>
<keyword evidence="3" id="KW-1185">Reference proteome</keyword>
<dbReference type="PANTHER" id="PTHR22893">
    <property type="entry name" value="NADH OXIDOREDUCTASE-RELATED"/>
    <property type="match status" value="1"/>
</dbReference>
<dbReference type="InterPro" id="IPR001155">
    <property type="entry name" value="OxRdtase_FMN_N"/>
</dbReference>
<dbReference type="Proteomes" id="UP001358417">
    <property type="component" value="Unassembled WGS sequence"/>
</dbReference>
<dbReference type="FunFam" id="3.20.20.70:FF:000138">
    <property type="entry name" value="NADPH dehydrogenase 1"/>
    <property type="match status" value="1"/>
</dbReference>
<gene>
    <name evidence="2" type="ORF">LTR84_002018</name>
</gene>
<dbReference type="GeneID" id="89970230"/>
<dbReference type="SUPFAM" id="SSF51395">
    <property type="entry name" value="FMN-linked oxidoreductases"/>
    <property type="match status" value="1"/>
</dbReference>
<dbReference type="InterPro" id="IPR013785">
    <property type="entry name" value="Aldolase_TIM"/>
</dbReference>
<evidence type="ECO:0000313" key="2">
    <source>
        <dbReference type="EMBL" id="KAK5053044.1"/>
    </source>
</evidence>